<dbReference type="OrthoDB" id="6161447at2759"/>
<dbReference type="AlphaFoldDB" id="A0A8B6F862"/>
<evidence type="ECO:0000256" key="1">
    <source>
        <dbReference type="SAM" id="Coils"/>
    </source>
</evidence>
<organism evidence="3 4">
    <name type="scientific">Mytilus galloprovincialis</name>
    <name type="common">Mediterranean mussel</name>
    <dbReference type="NCBI Taxonomy" id="29158"/>
    <lineage>
        <taxon>Eukaryota</taxon>
        <taxon>Metazoa</taxon>
        <taxon>Spiralia</taxon>
        <taxon>Lophotrochozoa</taxon>
        <taxon>Mollusca</taxon>
        <taxon>Bivalvia</taxon>
        <taxon>Autobranchia</taxon>
        <taxon>Pteriomorphia</taxon>
        <taxon>Mytilida</taxon>
        <taxon>Mytiloidea</taxon>
        <taxon>Mytilidae</taxon>
        <taxon>Mytilinae</taxon>
        <taxon>Mytilus</taxon>
    </lineage>
</organism>
<dbReference type="Pfam" id="PF18738">
    <property type="entry name" value="HEPN_DZIP3"/>
    <property type="match status" value="1"/>
</dbReference>
<evidence type="ECO:0000259" key="2">
    <source>
        <dbReference type="Pfam" id="PF18738"/>
    </source>
</evidence>
<dbReference type="EMBL" id="UYJE01006416">
    <property type="protein sequence ID" value="VDI45859.1"/>
    <property type="molecule type" value="Genomic_DNA"/>
</dbReference>
<protein>
    <recommendedName>
        <fullName evidence="2">DZIP3-like HEPN domain-containing protein</fullName>
    </recommendedName>
</protein>
<evidence type="ECO:0000313" key="4">
    <source>
        <dbReference type="Proteomes" id="UP000596742"/>
    </source>
</evidence>
<evidence type="ECO:0000313" key="3">
    <source>
        <dbReference type="EMBL" id="VDI45859.1"/>
    </source>
</evidence>
<proteinExistence type="predicted"/>
<feature type="coiled-coil region" evidence="1">
    <location>
        <begin position="199"/>
        <end position="226"/>
    </location>
</feature>
<gene>
    <name evidence="3" type="ORF">MGAL_10B003690</name>
</gene>
<dbReference type="SUPFAM" id="SSF50494">
    <property type="entry name" value="Trypsin-like serine proteases"/>
    <property type="match status" value="1"/>
</dbReference>
<name>A0A8B6F862_MYTGA</name>
<reference evidence="3" key="1">
    <citation type="submission" date="2018-11" db="EMBL/GenBank/DDBJ databases">
        <authorList>
            <person name="Alioto T."/>
            <person name="Alioto T."/>
        </authorList>
    </citation>
    <scope>NUCLEOTIDE SEQUENCE</scope>
</reference>
<keyword evidence="4" id="KW-1185">Reference proteome</keyword>
<dbReference type="InterPro" id="IPR041249">
    <property type="entry name" value="HEPN_DZIP3"/>
</dbReference>
<dbReference type="Proteomes" id="UP000596742">
    <property type="component" value="Unassembled WGS sequence"/>
</dbReference>
<dbReference type="InterPro" id="IPR009003">
    <property type="entry name" value="Peptidase_S1_PA"/>
</dbReference>
<keyword evidence="1" id="KW-0175">Coiled coil</keyword>
<comment type="caution">
    <text evidence="3">The sequence shown here is derived from an EMBL/GenBank/DDBJ whole genome shotgun (WGS) entry which is preliminary data.</text>
</comment>
<accession>A0A8B6F862</accession>
<feature type="domain" description="DZIP3-like HEPN" evidence="2">
    <location>
        <begin position="74"/>
        <end position="180"/>
    </location>
</feature>
<sequence>MASASSSALPMSLRTNYARVGHALQKLFPDILRELIAKQKPALELSHDVNTDMYLSKHFRPDEFLFIDHVEAKGYAYFDIPLIYKLVRLLKLVPAPTQGWNHSTAPCATEVTLGDDLERIRILRNEILHRGTSQITYTELSQYFTQFTDIAGRLETYLGKQTGEYVDKFLCLETCDIDEETTNLYCKRLERLLNSFDDIADDEERFRAIEKDSDALKERKDSIETKAFQVKPTTVRDDVEINGYKGINNKGKYGFYLLDIVCDDVVIDCIIDRRLKRKCRKSVTEFQECTDEIKHWRQAQTAVNKKVNEKFLYFVKWRKAFLCQYFLNHASFNEIENRILVNALYSAIKNDDAETAKFIGWQIARNVMKSINLPLYDIWLASLCMCSGQKTTKLYSFFCSTNVTIIIMVPNLINEIIDNFEGIPIKQVAYHCEIFKEAKAISDETTPLLEKDLNIQCHVPGPLAEQLFNNHRRLTLVCPSAIKSRDFPTAPMFLTRSCIQLHCYVKGAIPIGENHFPGELQGIPTDVIEGFSRFCSNKLRIGDSVTNTRKKGTLGGFCRFYGREAFLTCSHVMLDWDTLLSTGHKQHTQLEKVHYNTGDNILDETLLCGKVVNHTFTHHNPRKISTDAAVIELNKDVTLDDYVNTRGNGSLHYTALGLKSRFLQDGYIQSPKELLGKNIKVVCATAVSGFEDQVSLISEVKEKDIATEDAASSSTNLVTRVISYIETLVDMAAHMRVVIPKIIHEAKNEEAKSKRTLYFYNQLAVRNIPFQEGDSGACVYVTDGQCEKGCLGMAIADFPGGGCVVTPMATLLEKLDLI</sequence>